<evidence type="ECO:0000313" key="2">
    <source>
        <dbReference type="Proteomes" id="UP000887566"/>
    </source>
</evidence>
<evidence type="ECO:0000256" key="1">
    <source>
        <dbReference type="SAM" id="MobiDB-lite"/>
    </source>
</evidence>
<dbReference type="AlphaFoldDB" id="A0A914UXS2"/>
<name>A0A914UXS2_9BILA</name>
<proteinExistence type="predicted"/>
<feature type="region of interest" description="Disordered" evidence="1">
    <location>
        <begin position="56"/>
        <end position="77"/>
    </location>
</feature>
<sequence length="107" mass="11642">MNPLPPPSPPSSLVPSPVRRSSIVQYATDANSSMFADVKTNLGRVDADIFRTGAIARRRSPPPVDEGTARGSRLSDERGGRFVATWRQIVAGYEHPRRTPCLEGGVR</sequence>
<reference evidence="3" key="1">
    <citation type="submission" date="2022-11" db="UniProtKB">
        <authorList>
            <consortium name="WormBaseParasite"/>
        </authorList>
    </citation>
    <scope>IDENTIFICATION</scope>
</reference>
<keyword evidence="2" id="KW-1185">Reference proteome</keyword>
<dbReference type="WBParaSite" id="PSAMB.scaffold1350size32650.g12578.t1">
    <property type="protein sequence ID" value="PSAMB.scaffold1350size32650.g12578.t1"/>
    <property type="gene ID" value="PSAMB.scaffold1350size32650.g12578"/>
</dbReference>
<protein>
    <submittedName>
        <fullName evidence="3">Uncharacterized protein</fullName>
    </submittedName>
</protein>
<accession>A0A914UXS2</accession>
<organism evidence="2 3">
    <name type="scientific">Plectus sambesii</name>
    <dbReference type="NCBI Taxonomy" id="2011161"/>
    <lineage>
        <taxon>Eukaryota</taxon>
        <taxon>Metazoa</taxon>
        <taxon>Ecdysozoa</taxon>
        <taxon>Nematoda</taxon>
        <taxon>Chromadorea</taxon>
        <taxon>Plectida</taxon>
        <taxon>Plectina</taxon>
        <taxon>Plectoidea</taxon>
        <taxon>Plectidae</taxon>
        <taxon>Plectus</taxon>
    </lineage>
</organism>
<evidence type="ECO:0000313" key="3">
    <source>
        <dbReference type="WBParaSite" id="PSAMB.scaffold1350size32650.g12578.t1"/>
    </source>
</evidence>
<dbReference type="Proteomes" id="UP000887566">
    <property type="component" value="Unplaced"/>
</dbReference>